<evidence type="ECO:0008006" key="3">
    <source>
        <dbReference type="Google" id="ProtNLM"/>
    </source>
</evidence>
<evidence type="ECO:0000313" key="1">
    <source>
        <dbReference type="EMBL" id="KAK8516676.1"/>
    </source>
</evidence>
<accession>A0ABR2CBN5</accession>
<sequence>MVTNTIDSSVLTRASSVTGARLVADSERWVPPEIDWIKVNIDGARKPVNGYAMCGGVGRNSAADWLFEFSQFIGICSIVDAELWRVYYGLRFA</sequence>
<dbReference type="Proteomes" id="UP001472677">
    <property type="component" value="Unassembled WGS sequence"/>
</dbReference>
<protein>
    <recommendedName>
        <fullName evidence="3">RNase H type-1 domain-containing protein</fullName>
    </recommendedName>
</protein>
<gene>
    <name evidence="1" type="ORF">V6N12_049398</name>
</gene>
<organism evidence="1 2">
    <name type="scientific">Hibiscus sabdariffa</name>
    <name type="common">roselle</name>
    <dbReference type="NCBI Taxonomy" id="183260"/>
    <lineage>
        <taxon>Eukaryota</taxon>
        <taxon>Viridiplantae</taxon>
        <taxon>Streptophyta</taxon>
        <taxon>Embryophyta</taxon>
        <taxon>Tracheophyta</taxon>
        <taxon>Spermatophyta</taxon>
        <taxon>Magnoliopsida</taxon>
        <taxon>eudicotyledons</taxon>
        <taxon>Gunneridae</taxon>
        <taxon>Pentapetalae</taxon>
        <taxon>rosids</taxon>
        <taxon>malvids</taxon>
        <taxon>Malvales</taxon>
        <taxon>Malvaceae</taxon>
        <taxon>Malvoideae</taxon>
        <taxon>Hibiscus</taxon>
    </lineage>
</organism>
<comment type="caution">
    <text evidence="1">The sequence shown here is derived from an EMBL/GenBank/DDBJ whole genome shotgun (WGS) entry which is preliminary data.</text>
</comment>
<evidence type="ECO:0000313" key="2">
    <source>
        <dbReference type="Proteomes" id="UP001472677"/>
    </source>
</evidence>
<dbReference type="EMBL" id="JBBPBM010000057">
    <property type="protein sequence ID" value="KAK8516676.1"/>
    <property type="molecule type" value="Genomic_DNA"/>
</dbReference>
<dbReference type="InterPro" id="IPR044730">
    <property type="entry name" value="RNase_H-like_dom_plant"/>
</dbReference>
<dbReference type="CDD" id="cd06222">
    <property type="entry name" value="RNase_H_like"/>
    <property type="match status" value="1"/>
</dbReference>
<keyword evidence="2" id="KW-1185">Reference proteome</keyword>
<dbReference type="PANTHER" id="PTHR47723:SF19">
    <property type="entry name" value="POLYNUCLEOTIDYL TRANSFERASE, RIBONUCLEASE H-LIKE SUPERFAMILY PROTEIN"/>
    <property type="match status" value="1"/>
</dbReference>
<reference evidence="1 2" key="1">
    <citation type="journal article" date="2024" name="G3 (Bethesda)">
        <title>Genome assembly of Hibiscus sabdariffa L. provides insights into metabolisms of medicinal natural products.</title>
        <authorList>
            <person name="Kim T."/>
        </authorList>
    </citation>
    <scope>NUCLEOTIDE SEQUENCE [LARGE SCALE GENOMIC DNA]</scope>
    <source>
        <strain evidence="1">TK-2024</strain>
        <tissue evidence="1">Old leaves</tissue>
    </source>
</reference>
<dbReference type="PANTHER" id="PTHR47723">
    <property type="entry name" value="OS05G0353850 PROTEIN"/>
    <property type="match status" value="1"/>
</dbReference>
<dbReference type="InterPro" id="IPR053151">
    <property type="entry name" value="RNase_H-like"/>
</dbReference>
<name>A0ABR2CBN5_9ROSI</name>
<proteinExistence type="predicted"/>